<dbReference type="Proteomes" id="UP000278807">
    <property type="component" value="Unassembled WGS sequence"/>
</dbReference>
<proteinExistence type="predicted"/>
<name>A0A0R3T4J8_RODNA</name>
<sequence>MGQADPLFKDFVRKCLAWNPEDRITVKEALKHPWIKNEKSLKYTTEIGKKKMAKTEECFIMTLEELAKFADESVAVSDLEEKKKTITNVLASLNCSITAKAEEKILNDIVNADGTRIILQALCAEFAETDSDEELMIDVHKLLYKLAPFDQRFSLRVKLSQCIPITLSLLRIQVANIQSIVNHNSRYTSIRLPKISHSAPIISNANQQTPSRNESRRSSLNIPRLPTSLTNRINILLRAILCYCFRRGRSNTATLGRLGVLGLLCKVLMVVSGLSTTQTGVFPASDETVNNRMRVEKCTGNALKIMTNFSIIHQVLVTMTAIMKWRDNVIRVVGLGGVSLLLDLLLVLHPCDDDERLIDLQLLTIRALQTITELRAGRGALVGAGGLFSLFSLCANRVSAVKQSSSSPTTVISHHSDRQATDMAVSNHLIMQSSSSETLESLYQPWRSSATLMDNSSVSSGNFSRETTPLVHTMSSTSENLPSKKERIAKSMESVMNGICDLLRRCCPYVPLPVSPQEPILRVLFNRGKFDSEEQRMFSLFLLCQWVLCFIKCFKTSEFINNKENWLAY</sequence>
<evidence type="ECO:0000313" key="2">
    <source>
        <dbReference type="Proteomes" id="UP000278807"/>
    </source>
</evidence>
<dbReference type="Gene3D" id="1.25.10.10">
    <property type="entry name" value="Leucine-rich Repeat Variant"/>
    <property type="match status" value="1"/>
</dbReference>
<dbReference type="EMBL" id="UZAE01000879">
    <property type="protein sequence ID" value="VDN97843.1"/>
    <property type="molecule type" value="Genomic_DNA"/>
</dbReference>
<dbReference type="WBParaSite" id="HNAJ_0000198501-mRNA-1">
    <property type="protein sequence ID" value="HNAJ_0000198501-mRNA-1"/>
    <property type="gene ID" value="HNAJ_0000198501"/>
</dbReference>
<dbReference type="InterPro" id="IPR011989">
    <property type="entry name" value="ARM-like"/>
</dbReference>
<dbReference type="STRING" id="102285.A0A0R3T4J8"/>
<dbReference type="SUPFAM" id="SSF56112">
    <property type="entry name" value="Protein kinase-like (PK-like)"/>
    <property type="match status" value="1"/>
</dbReference>
<organism evidence="3">
    <name type="scientific">Rodentolepis nana</name>
    <name type="common">Dwarf tapeworm</name>
    <name type="synonym">Hymenolepis nana</name>
    <dbReference type="NCBI Taxonomy" id="102285"/>
    <lineage>
        <taxon>Eukaryota</taxon>
        <taxon>Metazoa</taxon>
        <taxon>Spiralia</taxon>
        <taxon>Lophotrochozoa</taxon>
        <taxon>Platyhelminthes</taxon>
        <taxon>Cestoda</taxon>
        <taxon>Eucestoda</taxon>
        <taxon>Cyclophyllidea</taxon>
        <taxon>Hymenolepididae</taxon>
        <taxon>Rodentolepis</taxon>
    </lineage>
</organism>
<gene>
    <name evidence="1" type="ORF">HNAJ_LOCUS1984</name>
</gene>
<accession>A0A0R3T4J8</accession>
<dbReference type="OrthoDB" id="6272831at2759"/>
<protein>
    <submittedName>
        <fullName evidence="3">Protein kinase domain-containing protein</fullName>
    </submittedName>
</protein>
<dbReference type="InterPro" id="IPR011009">
    <property type="entry name" value="Kinase-like_dom_sf"/>
</dbReference>
<evidence type="ECO:0000313" key="3">
    <source>
        <dbReference type="WBParaSite" id="HNAJ_0000198501-mRNA-1"/>
    </source>
</evidence>
<dbReference type="Pfam" id="PF25571">
    <property type="entry name" value="TPR_CCP1_N"/>
    <property type="match status" value="2"/>
</dbReference>
<dbReference type="Gene3D" id="1.10.510.10">
    <property type="entry name" value="Transferase(Phosphotransferase) domain 1"/>
    <property type="match status" value="1"/>
</dbReference>
<reference evidence="1 2" key="2">
    <citation type="submission" date="2018-11" db="EMBL/GenBank/DDBJ databases">
        <authorList>
            <consortium name="Pathogen Informatics"/>
        </authorList>
    </citation>
    <scope>NUCLEOTIDE SEQUENCE [LARGE SCALE GENOMIC DNA]</scope>
</reference>
<reference evidence="3" key="1">
    <citation type="submission" date="2017-02" db="UniProtKB">
        <authorList>
            <consortium name="WormBaseParasite"/>
        </authorList>
    </citation>
    <scope>IDENTIFICATION</scope>
</reference>
<evidence type="ECO:0000313" key="1">
    <source>
        <dbReference type="EMBL" id="VDN97843.1"/>
    </source>
</evidence>
<keyword evidence="2" id="KW-1185">Reference proteome</keyword>
<dbReference type="AlphaFoldDB" id="A0A0R3T4J8"/>